<protein>
    <recommendedName>
        <fullName evidence="4">Lipoprotein</fullName>
    </recommendedName>
</protein>
<name>A0A9E6Y314_9ACTN</name>
<dbReference type="PROSITE" id="PS51257">
    <property type="entry name" value="PROKAR_LIPOPROTEIN"/>
    <property type="match status" value="1"/>
</dbReference>
<dbReference type="AlphaFoldDB" id="A0A9E6Y314"/>
<dbReference type="Proteomes" id="UP001162834">
    <property type="component" value="Chromosome"/>
</dbReference>
<evidence type="ECO:0000313" key="3">
    <source>
        <dbReference type="Proteomes" id="UP001162834"/>
    </source>
</evidence>
<evidence type="ECO:0000256" key="1">
    <source>
        <dbReference type="SAM" id="SignalP"/>
    </source>
</evidence>
<feature type="signal peptide" evidence="1">
    <location>
        <begin position="1"/>
        <end position="21"/>
    </location>
</feature>
<gene>
    <name evidence="2" type="ORF">DSM104329_05123</name>
</gene>
<feature type="chain" id="PRO_5039506572" description="Lipoprotein" evidence="1">
    <location>
        <begin position="22"/>
        <end position="145"/>
    </location>
</feature>
<dbReference type="RefSeq" id="WP_259312710.1">
    <property type="nucleotide sequence ID" value="NZ_CP087164.1"/>
</dbReference>
<organism evidence="2 3">
    <name type="scientific">Capillimicrobium parvum</name>
    <dbReference type="NCBI Taxonomy" id="2884022"/>
    <lineage>
        <taxon>Bacteria</taxon>
        <taxon>Bacillati</taxon>
        <taxon>Actinomycetota</taxon>
        <taxon>Thermoleophilia</taxon>
        <taxon>Solirubrobacterales</taxon>
        <taxon>Capillimicrobiaceae</taxon>
        <taxon>Capillimicrobium</taxon>
    </lineage>
</organism>
<dbReference type="KEGG" id="sbae:DSM104329_05123"/>
<dbReference type="EMBL" id="CP087164">
    <property type="protein sequence ID" value="UGS38693.1"/>
    <property type="molecule type" value="Genomic_DNA"/>
</dbReference>
<keyword evidence="1" id="KW-0732">Signal</keyword>
<evidence type="ECO:0008006" key="4">
    <source>
        <dbReference type="Google" id="ProtNLM"/>
    </source>
</evidence>
<accession>A0A9E6Y314</accession>
<keyword evidence="3" id="KW-1185">Reference proteome</keyword>
<evidence type="ECO:0000313" key="2">
    <source>
        <dbReference type="EMBL" id="UGS38693.1"/>
    </source>
</evidence>
<proteinExistence type="predicted"/>
<reference evidence="2" key="1">
    <citation type="journal article" date="2022" name="Int. J. Syst. Evol. Microbiol.">
        <title>Pseudomonas aegrilactucae sp. nov. and Pseudomonas morbosilactucae sp. nov., pathogens causing bacterial rot of lettuce in Japan.</title>
        <authorList>
            <person name="Sawada H."/>
            <person name="Fujikawa T."/>
            <person name="Satou M."/>
        </authorList>
    </citation>
    <scope>NUCLEOTIDE SEQUENCE</scope>
    <source>
        <strain evidence="2">0166_1</strain>
    </source>
</reference>
<sequence length="145" mass="15234">MYRVAMRTTFCALAAVSVVLALGACGESSQDKAKNTVCDARADISKQIDALKGLTPATVTKDAVTQPLNAIKNDLTDITGAQSDLSSDRRSQIQAANKAFTSSIQQISSQFLKSLSASDAKAQLTTAVQQLEASYTSTLARVNCG</sequence>